<evidence type="ECO:0000256" key="1">
    <source>
        <dbReference type="SAM" id="MobiDB-lite"/>
    </source>
</evidence>
<dbReference type="EMBL" id="FNAR01000026">
    <property type="protein sequence ID" value="SDE86860.1"/>
    <property type="molecule type" value="Genomic_DNA"/>
</dbReference>
<dbReference type="STRING" id="426756.SAMN04488126_1267"/>
<sequence length="72" mass="7934">MISSFRPEVSSFMPPVSSFIANDETGQLNVEIRGGNDETERLNGETGNQPVSGTPREADKKKQAGKWFPVCY</sequence>
<proteinExistence type="predicted"/>
<reference evidence="2 3" key="1">
    <citation type="submission" date="2016-10" db="EMBL/GenBank/DDBJ databases">
        <authorList>
            <person name="de Groot N.N."/>
        </authorList>
    </citation>
    <scope>NUCLEOTIDE SEQUENCE [LARGE SCALE GENOMIC DNA]</scope>
    <source>
        <strain evidence="2 3">CGMCC 1.6762</strain>
    </source>
</reference>
<feature type="region of interest" description="Disordered" evidence="1">
    <location>
        <begin position="34"/>
        <end position="72"/>
    </location>
</feature>
<evidence type="ECO:0000313" key="3">
    <source>
        <dbReference type="Proteomes" id="UP000198823"/>
    </source>
</evidence>
<accession>A0A1G7GFF3</accession>
<gene>
    <name evidence="2" type="ORF">SAMN04488126_1267</name>
</gene>
<name>A0A1G7GFF3_9BACL</name>
<dbReference type="Proteomes" id="UP000198823">
    <property type="component" value="Unassembled WGS sequence"/>
</dbReference>
<evidence type="ECO:0000313" key="2">
    <source>
        <dbReference type="EMBL" id="SDE86860.1"/>
    </source>
</evidence>
<dbReference type="AlphaFoldDB" id="A0A1G7GFF3"/>
<protein>
    <submittedName>
        <fullName evidence="2">Uncharacterized protein</fullName>
    </submittedName>
</protein>
<feature type="compositionally biased region" description="Basic and acidic residues" evidence="1">
    <location>
        <begin position="34"/>
        <end position="43"/>
    </location>
</feature>
<organism evidence="2 3">
    <name type="scientific">Bhargavaea beijingensis</name>
    <dbReference type="NCBI Taxonomy" id="426756"/>
    <lineage>
        <taxon>Bacteria</taxon>
        <taxon>Bacillati</taxon>
        <taxon>Bacillota</taxon>
        <taxon>Bacilli</taxon>
        <taxon>Bacillales</taxon>
        <taxon>Caryophanaceae</taxon>
        <taxon>Bhargavaea</taxon>
    </lineage>
</organism>